<organism evidence="2 3">
    <name type="scientific">Faecalibacillus intestinalis</name>
    <dbReference type="NCBI Taxonomy" id="1982626"/>
    <lineage>
        <taxon>Bacteria</taxon>
        <taxon>Bacillati</taxon>
        <taxon>Bacillota</taxon>
        <taxon>Erysipelotrichia</taxon>
        <taxon>Erysipelotrichales</taxon>
        <taxon>Coprobacillaceae</taxon>
        <taxon>Faecalibacillus</taxon>
    </lineage>
</organism>
<protein>
    <recommendedName>
        <fullName evidence="4">YcxB-like protein domain-containing protein</fullName>
    </recommendedName>
</protein>
<evidence type="ECO:0008006" key="4">
    <source>
        <dbReference type="Google" id="ProtNLM"/>
    </source>
</evidence>
<sequence length="172" mass="20412">MLNHIIQELITKAIEKQTEKIITKKSQKKIQQEEVIFNKPHLFVSGYYQAYAFLFACPILIIVLLLCIFIQFQVHHFDMVALCCILIIFLLYATYKRVNKMYLIAYWKSGLVIYDCKGNQLVQIPSSYLKNATSKTNKLIIPYHNETWIIEKNKNDNLKEVEKMLFYFKNDF</sequence>
<accession>A0AAW4VAK3</accession>
<comment type="caution">
    <text evidence="2">The sequence shown here is derived from an EMBL/GenBank/DDBJ whole genome shotgun (WGS) entry which is preliminary data.</text>
</comment>
<keyword evidence="1" id="KW-1133">Transmembrane helix</keyword>
<evidence type="ECO:0000313" key="2">
    <source>
        <dbReference type="EMBL" id="MCB8560540.1"/>
    </source>
</evidence>
<feature type="transmembrane region" description="Helical" evidence="1">
    <location>
        <begin position="77"/>
        <end position="95"/>
    </location>
</feature>
<gene>
    <name evidence="2" type="ORF">LJD74_00790</name>
</gene>
<evidence type="ECO:0000313" key="3">
    <source>
        <dbReference type="Proteomes" id="UP001197827"/>
    </source>
</evidence>
<evidence type="ECO:0000256" key="1">
    <source>
        <dbReference type="SAM" id="Phobius"/>
    </source>
</evidence>
<dbReference type="AlphaFoldDB" id="A0AAW4VAK3"/>
<dbReference type="Proteomes" id="UP001197827">
    <property type="component" value="Unassembled WGS sequence"/>
</dbReference>
<reference evidence="2" key="1">
    <citation type="submission" date="2021-10" db="EMBL/GenBank/DDBJ databases">
        <title>Collection of gut derived symbiotic bacterial strains cultured from healthy donors.</title>
        <authorList>
            <person name="Lin H."/>
            <person name="Littmann E."/>
            <person name="Kohout C."/>
            <person name="Pamer E.G."/>
        </authorList>
    </citation>
    <scope>NUCLEOTIDE SEQUENCE</scope>
    <source>
        <strain evidence="2">DFI.5.2</strain>
    </source>
</reference>
<dbReference type="RefSeq" id="WP_117870984.1">
    <property type="nucleotide sequence ID" value="NZ_JAJDKQ010000001.1"/>
</dbReference>
<feature type="transmembrane region" description="Helical" evidence="1">
    <location>
        <begin position="50"/>
        <end position="71"/>
    </location>
</feature>
<dbReference type="EMBL" id="JAJDKQ010000001">
    <property type="protein sequence ID" value="MCB8560540.1"/>
    <property type="molecule type" value="Genomic_DNA"/>
</dbReference>
<keyword evidence="1" id="KW-0472">Membrane</keyword>
<proteinExistence type="predicted"/>
<name>A0AAW4VAK3_9FIRM</name>
<keyword evidence="1" id="KW-0812">Transmembrane</keyword>